<dbReference type="PROSITE" id="PS50112">
    <property type="entry name" value="PAS"/>
    <property type="match status" value="2"/>
</dbReference>
<dbReference type="PANTHER" id="PTHR43065:SF23">
    <property type="entry name" value="SENSOR HISTIDINE KINASE PDTAS"/>
    <property type="match status" value="1"/>
</dbReference>
<dbReference type="Pfam" id="PF02518">
    <property type="entry name" value="HATPase_c"/>
    <property type="match status" value="1"/>
</dbReference>
<dbReference type="Gene3D" id="3.30.450.20">
    <property type="entry name" value="PAS domain"/>
    <property type="match status" value="5"/>
</dbReference>
<evidence type="ECO:0000259" key="3">
    <source>
        <dbReference type="PROSITE" id="PS50109"/>
    </source>
</evidence>
<evidence type="ECO:0000313" key="7">
    <source>
        <dbReference type="Proteomes" id="UP000680656"/>
    </source>
</evidence>
<dbReference type="SMART" id="SM00086">
    <property type="entry name" value="PAC"/>
    <property type="match status" value="3"/>
</dbReference>
<dbReference type="InterPro" id="IPR000014">
    <property type="entry name" value="PAS"/>
</dbReference>
<dbReference type="AlphaFoldDB" id="A0A8E7EKJ0"/>
<evidence type="ECO:0000259" key="5">
    <source>
        <dbReference type="PROSITE" id="PS50113"/>
    </source>
</evidence>
<dbReference type="InterPro" id="IPR001610">
    <property type="entry name" value="PAC"/>
</dbReference>
<evidence type="ECO:0000256" key="1">
    <source>
        <dbReference type="SAM" id="Coils"/>
    </source>
</evidence>
<reference evidence="6 7" key="1">
    <citation type="submission" date="2021-05" db="EMBL/GenBank/DDBJ databases">
        <title>A novel Methanospirillum isolate from a pyrite-forming mixed culture.</title>
        <authorList>
            <person name="Bunk B."/>
            <person name="Sproer C."/>
            <person name="Spring S."/>
            <person name="Pester M."/>
        </authorList>
    </citation>
    <scope>NUCLEOTIDE SEQUENCE [LARGE SCALE GENOMIC DNA]</scope>
    <source>
        <strain evidence="6 7">J.3.6.1-F.2.7.3</strain>
    </source>
</reference>
<dbReference type="CDD" id="cd00130">
    <property type="entry name" value="PAS"/>
    <property type="match status" value="2"/>
</dbReference>
<feature type="domain" description="Histidine kinase" evidence="3">
    <location>
        <begin position="939"/>
        <end position="1130"/>
    </location>
</feature>
<feature type="domain" description="PAC" evidence="5">
    <location>
        <begin position="713"/>
        <end position="762"/>
    </location>
</feature>
<dbReference type="InterPro" id="IPR036890">
    <property type="entry name" value="HATPase_C_sf"/>
</dbReference>
<keyword evidence="2" id="KW-0472">Membrane</keyword>
<dbReference type="InterPro" id="IPR005467">
    <property type="entry name" value="His_kinase_dom"/>
</dbReference>
<feature type="transmembrane region" description="Helical" evidence="2">
    <location>
        <begin position="12"/>
        <end position="32"/>
    </location>
</feature>
<dbReference type="InterPro" id="IPR003594">
    <property type="entry name" value="HATPase_dom"/>
</dbReference>
<protein>
    <submittedName>
        <fullName evidence="6">PAS domain S-box protein</fullName>
    </submittedName>
</protein>
<feature type="domain" description="PAC" evidence="5">
    <location>
        <begin position="584"/>
        <end position="637"/>
    </location>
</feature>
<feature type="coiled-coil region" evidence="1">
    <location>
        <begin position="458"/>
        <end position="496"/>
    </location>
</feature>
<feature type="transmembrane region" description="Helical" evidence="2">
    <location>
        <begin position="301"/>
        <end position="324"/>
    </location>
</feature>
<evidence type="ECO:0000313" key="6">
    <source>
        <dbReference type="EMBL" id="QVV89565.1"/>
    </source>
</evidence>
<dbReference type="Gene3D" id="3.30.565.10">
    <property type="entry name" value="Histidine kinase-like ATPase, C-terminal domain"/>
    <property type="match status" value="1"/>
</dbReference>
<dbReference type="SMART" id="SM00091">
    <property type="entry name" value="PAS"/>
    <property type="match status" value="3"/>
</dbReference>
<dbReference type="PANTHER" id="PTHR43065">
    <property type="entry name" value="SENSOR HISTIDINE KINASE"/>
    <property type="match status" value="1"/>
</dbReference>
<dbReference type="InterPro" id="IPR011495">
    <property type="entry name" value="Sig_transdc_His_kin_sub2_dim/P"/>
</dbReference>
<name>A0A8E7EKJ0_9EURY</name>
<proteinExistence type="predicted"/>
<keyword evidence="7" id="KW-1185">Reference proteome</keyword>
<dbReference type="Proteomes" id="UP000680656">
    <property type="component" value="Chromosome"/>
</dbReference>
<dbReference type="CDD" id="cd18773">
    <property type="entry name" value="PDC1_HK_sensor"/>
    <property type="match status" value="1"/>
</dbReference>
<feature type="coiled-coil region" evidence="1">
    <location>
        <begin position="750"/>
        <end position="784"/>
    </location>
</feature>
<organism evidence="6 7">
    <name type="scientific">Methanospirillum purgamenti</name>
    <dbReference type="NCBI Taxonomy" id="2834276"/>
    <lineage>
        <taxon>Archaea</taxon>
        <taxon>Methanobacteriati</taxon>
        <taxon>Methanobacteriota</taxon>
        <taxon>Stenosarchaea group</taxon>
        <taxon>Methanomicrobia</taxon>
        <taxon>Methanomicrobiales</taxon>
        <taxon>Methanospirillaceae</taxon>
        <taxon>Methanospirillum</taxon>
    </lineage>
</organism>
<accession>A0A8E7EKJ0</accession>
<dbReference type="Pfam" id="PF07568">
    <property type="entry name" value="HisKA_2"/>
    <property type="match status" value="1"/>
</dbReference>
<dbReference type="Pfam" id="PF13426">
    <property type="entry name" value="PAS_9"/>
    <property type="match status" value="2"/>
</dbReference>
<dbReference type="SUPFAM" id="SSF55785">
    <property type="entry name" value="PYP-like sensor domain (PAS domain)"/>
    <property type="match status" value="4"/>
</dbReference>
<evidence type="ECO:0000259" key="4">
    <source>
        <dbReference type="PROSITE" id="PS50112"/>
    </source>
</evidence>
<keyword evidence="2" id="KW-0812">Transmembrane</keyword>
<dbReference type="InterPro" id="IPR000700">
    <property type="entry name" value="PAS-assoc_C"/>
</dbReference>
<dbReference type="PROSITE" id="PS50113">
    <property type="entry name" value="PAC"/>
    <property type="match status" value="2"/>
</dbReference>
<dbReference type="EMBL" id="CP075546">
    <property type="protein sequence ID" value="QVV89565.1"/>
    <property type="molecule type" value="Genomic_DNA"/>
</dbReference>
<dbReference type="SUPFAM" id="SSF55874">
    <property type="entry name" value="ATPase domain of HSP90 chaperone/DNA topoisomerase II/histidine kinase"/>
    <property type="match status" value="1"/>
</dbReference>
<dbReference type="PROSITE" id="PS50109">
    <property type="entry name" value="HIS_KIN"/>
    <property type="match status" value="1"/>
</dbReference>
<dbReference type="GeneID" id="65096181"/>
<dbReference type="KEGG" id="mrtj:KHC33_03315"/>
<dbReference type="RefSeq" id="WP_214420357.1">
    <property type="nucleotide sequence ID" value="NZ_CP075546.1"/>
</dbReference>
<keyword evidence="2" id="KW-1133">Transmembrane helix</keyword>
<feature type="domain" description="PAS" evidence="4">
    <location>
        <begin position="345"/>
        <end position="415"/>
    </location>
</feature>
<sequence>MSIDLSFVKKPHFYTIAGIILIFFIIILTGYLEILDQQKIAEQEIHSELTTIAELKAASISDWFFERKSDAEVSMKNQMLFGYMSNLKNPGRFDITRAGLIEWLFSLVTSYHYQGAVLLNETGDVVLTVPDDASISTFSKNETFFKALNSIDPVFTDLFLDPETGKRTMEFWIPIQARTGDPAIGVLVLEMNPEQYLYPMIQSWPKSTKTAESLILRQVGNEVLFLNDLRHIQNAGLNLQIPLENENVPAVMAVKGIRGIVKGNDYRSVPVVASITDINGTPWFIVAKIDQDEIYTPFRQFSFFIIGLMLLLIIIASLVFIAFYKIRENNYIRQELDQKQHELFLSDRIRLLMEQANDAIFILDTDWHILDVNDRAVVMYGYSPEEFQKRRLFDLHSAISREKLTNEKEYLIQTKTRVVETEHQKKDGTVFPVENSIRLIEYQGKIFWQVIVRDITTRKAYETELLEKNVELQSMNEELHASNEELATQQDELRVQMERISASEHALQEVRERLYEAQRVAHIGTWEYDVDANTLWATDEGFRIFRMEPTPDGFVDLETFLSCVPHRDQVMKKMADLMEHKIPYNIETTIIPVDGSPERIVVSTGNIRQGSGTSSEKIVGIIQDITDKRKLEEDIRKTNEKISAFFDSPIIGIIIGDIHGTISLANSEYLRIIGYSEDDLHSGRIKWNEITPVEFSALDEYAITVAKEHGSCTPFEKQYIRSDGTRIWVLVGFVLLGQEREEAVAFILDISNQKRIEEELQTLNQTLEEKVTERTDQIKFVNEELLSEVQERVSAEKHLQEILSILSATIESTPDGLLVIHNSHIVSVFNHIFQQIWNIENYEIQGMHEQELFYILSDQVSDSDAFFDTIRKVEKNPDIETSDIITLKDNRIIERYSKPQHIGYTIAGRVWSFRDITERKRMEETIEKSLREKEILLKEIHHRVKNNMQVVSSLLYMQSRIATDQKIKELMVESQNRVKSIALVHEELYQSSDLERIDYSSYLRKITRNIFESYKETSSRVSLKLPITPVYITISKAVPCSLIVNELISNSLKHAFPEMRKGTISIDFTLENGFYILKYADDGIGMPETELHLVPKTLGMELIHGLVKQLNGTITRRVDKGTSYEIRFSD</sequence>
<dbReference type="NCBIfam" id="TIGR00229">
    <property type="entry name" value="sensory_box"/>
    <property type="match status" value="2"/>
</dbReference>
<keyword evidence="1" id="KW-0175">Coiled coil</keyword>
<dbReference type="InterPro" id="IPR035965">
    <property type="entry name" value="PAS-like_dom_sf"/>
</dbReference>
<feature type="domain" description="PAS" evidence="4">
    <location>
        <begin position="638"/>
        <end position="680"/>
    </location>
</feature>
<gene>
    <name evidence="6" type="ORF">KHC33_03315</name>
</gene>
<evidence type="ECO:0000256" key="2">
    <source>
        <dbReference type="SAM" id="Phobius"/>
    </source>
</evidence>